<protein>
    <recommendedName>
        <fullName evidence="1">LTD domain-containing protein</fullName>
    </recommendedName>
</protein>
<dbReference type="SUPFAM" id="SSF74853">
    <property type="entry name" value="Lamin A/C globular tail domain"/>
    <property type="match status" value="1"/>
</dbReference>
<accession>A0A1Q9LMV9</accession>
<dbReference type="Proteomes" id="UP000186040">
    <property type="component" value="Unassembled WGS sequence"/>
</dbReference>
<dbReference type="EMBL" id="MKQR01000011">
    <property type="protein sequence ID" value="OLR93372.1"/>
    <property type="molecule type" value="Genomic_DNA"/>
</dbReference>
<dbReference type="InterPro" id="IPR027372">
    <property type="entry name" value="Phytase-like_dom"/>
</dbReference>
<sequence>MLTAPAAAANTDIRINEVVTTGVVDDSVELVNTGTGTVDISGWVIKDEQDASAFTIPSGTTLGPRRYRAFDVHNAFGLGSADKARLFLPGGTQIDSVSWSTHGDSSWSRCTDGTGPLTAAGMTLGGPNSCPSSLPSSAWPGSGAVSTADGSNVFGPDLSGLYQDGSVLWAAQNSGKLWRLLPTSTGWTPDTSSGWGSGKRLKFPTISGYADSEGVTVTSAGAAGGVYVSSERSDASSGTSRTSVLRYDVSGTATTLTATREWNLTPALPPVGSNLGFEAITWVPDSTLTAAGFVDASTGAAYAPSGYGPHTGGVFFVGVEGTAMVHGFVLQDSGAFTRVASFGTGLAGVMELQWEPQAARLWAVCDDTCHGQHRTLRIQNGYFTTTAAFAKPAQMPDYNNEGFALSPTCANGTRSVTWSDDSNDDNHALRKGSVTC</sequence>
<proteinExistence type="predicted"/>
<dbReference type="InterPro" id="IPR001322">
    <property type="entry name" value="Lamin_tail_dom"/>
</dbReference>
<evidence type="ECO:0000313" key="3">
    <source>
        <dbReference type="Proteomes" id="UP000186040"/>
    </source>
</evidence>
<organism evidence="2 3">
    <name type="scientific">Actinokineospora bangkokensis</name>
    <dbReference type="NCBI Taxonomy" id="1193682"/>
    <lineage>
        <taxon>Bacteria</taxon>
        <taxon>Bacillati</taxon>
        <taxon>Actinomycetota</taxon>
        <taxon>Actinomycetes</taxon>
        <taxon>Pseudonocardiales</taxon>
        <taxon>Pseudonocardiaceae</taxon>
        <taxon>Actinokineospora</taxon>
    </lineage>
</organism>
<dbReference type="Pfam" id="PF13449">
    <property type="entry name" value="Phytase-like"/>
    <property type="match status" value="1"/>
</dbReference>
<dbReference type="Gene3D" id="2.60.40.1260">
    <property type="entry name" value="Lamin Tail domain"/>
    <property type="match status" value="1"/>
</dbReference>
<dbReference type="STRING" id="1193682.BJP25_16925"/>
<dbReference type="Pfam" id="PF00932">
    <property type="entry name" value="LTD"/>
    <property type="match status" value="1"/>
</dbReference>
<dbReference type="AlphaFoldDB" id="A0A1Q9LMV9"/>
<dbReference type="PROSITE" id="PS51841">
    <property type="entry name" value="LTD"/>
    <property type="match status" value="1"/>
</dbReference>
<comment type="caution">
    <text evidence="2">The sequence shown here is derived from an EMBL/GenBank/DDBJ whole genome shotgun (WGS) entry which is preliminary data.</text>
</comment>
<name>A0A1Q9LMV9_9PSEU</name>
<keyword evidence="3" id="KW-1185">Reference proteome</keyword>
<dbReference type="InterPro" id="IPR036415">
    <property type="entry name" value="Lamin_tail_dom_sf"/>
</dbReference>
<feature type="domain" description="LTD" evidence="1">
    <location>
        <begin position="1"/>
        <end position="101"/>
    </location>
</feature>
<gene>
    <name evidence="2" type="ORF">BJP25_16925</name>
</gene>
<evidence type="ECO:0000259" key="1">
    <source>
        <dbReference type="PROSITE" id="PS51841"/>
    </source>
</evidence>
<reference evidence="2 3" key="1">
    <citation type="submission" date="2016-10" db="EMBL/GenBank/DDBJ databases">
        <title>The Draft Genome Sequence of Actinokineospora bangkokensis 44EHWT reveals the biosynthetic pathway of antifungal compounds Thailandins with unusual extender unit butylmalonyl-CoA.</title>
        <authorList>
            <person name="Greule A."/>
            <person name="Intra B."/>
            <person name="Flemming S."/>
            <person name="Rommel M.G."/>
            <person name="Panbangred W."/>
            <person name="Bechthold A."/>
        </authorList>
    </citation>
    <scope>NUCLEOTIDE SEQUENCE [LARGE SCALE GENOMIC DNA]</scope>
    <source>
        <strain evidence="2 3">44EHW</strain>
    </source>
</reference>
<evidence type="ECO:0000313" key="2">
    <source>
        <dbReference type="EMBL" id="OLR93372.1"/>
    </source>
</evidence>